<keyword evidence="5" id="KW-1003">Cell membrane</keyword>
<keyword evidence="7" id="KW-0653">Protein transport</keyword>
<reference evidence="12 13" key="1">
    <citation type="submission" date="2018-11" db="EMBL/GenBank/DDBJ databases">
        <title>Flavobacterium sp. nov., YIM 102796 draft genome.</title>
        <authorList>
            <person name="Li G."/>
            <person name="Jiang Y."/>
        </authorList>
    </citation>
    <scope>NUCLEOTIDE SEQUENCE [LARGE SCALE GENOMIC DNA]</scope>
    <source>
        <strain evidence="12 13">YIM 102796</strain>
    </source>
</reference>
<dbReference type="EMBL" id="RQTJ01000021">
    <property type="protein sequence ID" value="RRA93804.1"/>
    <property type="molecule type" value="Genomic_DNA"/>
</dbReference>
<dbReference type="OrthoDB" id="9800132at2"/>
<keyword evidence="9" id="KW-0811">Translocation</keyword>
<evidence type="ECO:0000256" key="5">
    <source>
        <dbReference type="ARBA" id="ARBA00022475"/>
    </source>
</evidence>
<dbReference type="SMART" id="SM01323">
    <property type="entry name" value="YajC"/>
    <property type="match status" value="1"/>
</dbReference>
<feature type="transmembrane region" description="Helical" evidence="11">
    <location>
        <begin position="6"/>
        <end position="22"/>
    </location>
</feature>
<accession>A0A3P1AXW0</accession>
<keyword evidence="6 11" id="KW-0812">Transmembrane</keyword>
<keyword evidence="10 11" id="KW-0472">Membrane</keyword>
<gene>
    <name evidence="12" type="primary">yajC</name>
    <name evidence="12" type="ORF">EG242_10020</name>
</gene>
<organism evidence="12 13">
    <name type="scientific">Paenimyroides viscosum</name>
    <dbReference type="NCBI Taxonomy" id="2488729"/>
    <lineage>
        <taxon>Bacteria</taxon>
        <taxon>Pseudomonadati</taxon>
        <taxon>Bacteroidota</taxon>
        <taxon>Flavobacteriia</taxon>
        <taxon>Flavobacteriales</taxon>
        <taxon>Flavobacteriaceae</taxon>
        <taxon>Paenimyroides</taxon>
    </lineage>
</organism>
<evidence type="ECO:0000256" key="3">
    <source>
        <dbReference type="ARBA" id="ARBA00014962"/>
    </source>
</evidence>
<dbReference type="PANTHER" id="PTHR33909">
    <property type="entry name" value="SEC TRANSLOCON ACCESSORY COMPLEX SUBUNIT YAJC"/>
    <property type="match status" value="1"/>
</dbReference>
<evidence type="ECO:0000256" key="7">
    <source>
        <dbReference type="ARBA" id="ARBA00022927"/>
    </source>
</evidence>
<dbReference type="Proteomes" id="UP000268372">
    <property type="component" value="Unassembled WGS sequence"/>
</dbReference>
<evidence type="ECO:0000313" key="12">
    <source>
        <dbReference type="EMBL" id="RRA93804.1"/>
    </source>
</evidence>
<dbReference type="PANTHER" id="PTHR33909:SF1">
    <property type="entry name" value="SEC TRANSLOCON ACCESSORY COMPLEX SUBUNIT YAJC"/>
    <property type="match status" value="1"/>
</dbReference>
<evidence type="ECO:0000256" key="6">
    <source>
        <dbReference type="ARBA" id="ARBA00022692"/>
    </source>
</evidence>
<evidence type="ECO:0000313" key="13">
    <source>
        <dbReference type="Proteomes" id="UP000268372"/>
    </source>
</evidence>
<dbReference type="RefSeq" id="WP_124899745.1">
    <property type="nucleotide sequence ID" value="NZ_RQTJ01000021.1"/>
</dbReference>
<keyword evidence="4" id="KW-0813">Transport</keyword>
<dbReference type="NCBIfam" id="TIGR00739">
    <property type="entry name" value="yajC"/>
    <property type="match status" value="1"/>
</dbReference>
<evidence type="ECO:0000256" key="11">
    <source>
        <dbReference type="SAM" id="Phobius"/>
    </source>
</evidence>
<evidence type="ECO:0000256" key="1">
    <source>
        <dbReference type="ARBA" id="ARBA00004162"/>
    </source>
</evidence>
<evidence type="ECO:0000256" key="8">
    <source>
        <dbReference type="ARBA" id="ARBA00022989"/>
    </source>
</evidence>
<sequence>MENIQQFLPFVLIMAAMYFLMIRPQQQRVKKEKEFESSLKVGDKIVTKAGIHGRISELAETTMVVETMAGKIKMEKAAISLDLSKKVNASPVVEKS</sequence>
<name>A0A3P1AXW0_9FLAO</name>
<evidence type="ECO:0000256" key="10">
    <source>
        <dbReference type="ARBA" id="ARBA00023136"/>
    </source>
</evidence>
<evidence type="ECO:0000256" key="4">
    <source>
        <dbReference type="ARBA" id="ARBA00022448"/>
    </source>
</evidence>
<dbReference type="AlphaFoldDB" id="A0A3P1AXW0"/>
<dbReference type="GO" id="GO:0005886">
    <property type="term" value="C:plasma membrane"/>
    <property type="evidence" value="ECO:0007669"/>
    <property type="project" value="UniProtKB-SubCell"/>
</dbReference>
<protein>
    <recommendedName>
        <fullName evidence="3">Sec translocon accessory complex subunit YajC</fullName>
    </recommendedName>
</protein>
<comment type="similarity">
    <text evidence="2">Belongs to the YajC family.</text>
</comment>
<comment type="caution">
    <text evidence="12">The sequence shown here is derived from an EMBL/GenBank/DDBJ whole genome shotgun (WGS) entry which is preliminary data.</text>
</comment>
<keyword evidence="8 11" id="KW-1133">Transmembrane helix</keyword>
<dbReference type="InterPro" id="IPR003849">
    <property type="entry name" value="Preprotein_translocase_YajC"/>
</dbReference>
<comment type="subcellular location">
    <subcellularLocation>
        <location evidence="1">Cell membrane</location>
        <topology evidence="1">Single-pass membrane protein</topology>
    </subcellularLocation>
</comment>
<evidence type="ECO:0000256" key="9">
    <source>
        <dbReference type="ARBA" id="ARBA00023010"/>
    </source>
</evidence>
<dbReference type="GO" id="GO:0015031">
    <property type="term" value="P:protein transport"/>
    <property type="evidence" value="ECO:0007669"/>
    <property type="project" value="UniProtKB-KW"/>
</dbReference>
<dbReference type="PRINTS" id="PR01853">
    <property type="entry name" value="YAJCTRNLCASE"/>
</dbReference>
<proteinExistence type="inferred from homology"/>
<dbReference type="Pfam" id="PF02699">
    <property type="entry name" value="YajC"/>
    <property type="match status" value="1"/>
</dbReference>
<evidence type="ECO:0000256" key="2">
    <source>
        <dbReference type="ARBA" id="ARBA00006742"/>
    </source>
</evidence>
<keyword evidence="13" id="KW-1185">Reference proteome</keyword>